<reference evidence="5 6" key="1">
    <citation type="journal article" date="2024" name="G3 (Bethesda)">
        <title>Genome assembly of Hibiscus sabdariffa L. provides insights into metabolisms of medicinal natural products.</title>
        <authorList>
            <person name="Kim T."/>
        </authorList>
    </citation>
    <scope>NUCLEOTIDE SEQUENCE [LARGE SCALE GENOMIC DNA]</scope>
    <source>
        <strain evidence="5">TK-2024</strain>
        <tissue evidence="5">Old leaves</tissue>
    </source>
</reference>
<dbReference type="PRINTS" id="PR00975">
    <property type="entry name" value="RIBOSOMALS19"/>
</dbReference>
<accession>A0ABR2EMI2</accession>
<proteinExistence type="inferred from homology"/>
<evidence type="ECO:0000256" key="3">
    <source>
        <dbReference type="ARBA" id="ARBA00023274"/>
    </source>
</evidence>
<keyword evidence="3 4" id="KW-0687">Ribonucleoprotein</keyword>
<dbReference type="PANTHER" id="PTHR11880">
    <property type="entry name" value="RIBOSOMAL PROTEIN S19P FAMILY MEMBER"/>
    <property type="match status" value="1"/>
</dbReference>
<dbReference type="Proteomes" id="UP001472677">
    <property type="component" value="Unassembled WGS sequence"/>
</dbReference>
<dbReference type="InterPro" id="IPR002222">
    <property type="entry name" value="Ribosomal_uS19"/>
</dbReference>
<keyword evidence="2 4" id="KW-0689">Ribosomal protein</keyword>
<dbReference type="InterPro" id="IPR023575">
    <property type="entry name" value="Ribosomal_uS19_SF"/>
</dbReference>
<dbReference type="Pfam" id="PF00203">
    <property type="entry name" value="Ribosomal_S19"/>
    <property type="match status" value="1"/>
</dbReference>
<organism evidence="5 6">
    <name type="scientific">Hibiscus sabdariffa</name>
    <name type="common">roselle</name>
    <dbReference type="NCBI Taxonomy" id="183260"/>
    <lineage>
        <taxon>Eukaryota</taxon>
        <taxon>Viridiplantae</taxon>
        <taxon>Streptophyta</taxon>
        <taxon>Embryophyta</taxon>
        <taxon>Tracheophyta</taxon>
        <taxon>Spermatophyta</taxon>
        <taxon>Magnoliopsida</taxon>
        <taxon>eudicotyledons</taxon>
        <taxon>Gunneridae</taxon>
        <taxon>Pentapetalae</taxon>
        <taxon>rosids</taxon>
        <taxon>malvids</taxon>
        <taxon>Malvales</taxon>
        <taxon>Malvaceae</taxon>
        <taxon>Malvoideae</taxon>
        <taxon>Hibiscus</taxon>
    </lineage>
</organism>
<evidence type="ECO:0000256" key="1">
    <source>
        <dbReference type="ARBA" id="ARBA00007345"/>
    </source>
</evidence>
<gene>
    <name evidence="5" type="ORF">V6N12_011267</name>
</gene>
<evidence type="ECO:0000256" key="2">
    <source>
        <dbReference type="ARBA" id="ARBA00022980"/>
    </source>
</evidence>
<evidence type="ECO:0000256" key="4">
    <source>
        <dbReference type="RuleBase" id="RU003485"/>
    </source>
</evidence>
<dbReference type="PANTHER" id="PTHR11880:SF67">
    <property type="entry name" value="SMALL RIBOSOMAL SUBUNIT PROTEIN US19M"/>
    <property type="match status" value="1"/>
</dbReference>
<comment type="caution">
    <text evidence="5">The sequence shown here is derived from an EMBL/GenBank/DDBJ whole genome shotgun (WGS) entry which is preliminary data.</text>
</comment>
<dbReference type="EMBL" id="JBBPBM010000012">
    <property type="protein sequence ID" value="KAK8563214.1"/>
    <property type="molecule type" value="Genomic_DNA"/>
</dbReference>
<name>A0ABR2EMI2_9ROSI</name>
<keyword evidence="6" id="KW-1185">Reference proteome</keyword>
<evidence type="ECO:0000313" key="6">
    <source>
        <dbReference type="Proteomes" id="UP001472677"/>
    </source>
</evidence>
<comment type="similarity">
    <text evidence="1 4">Belongs to the universal ribosomal protein uS19 family.</text>
</comment>
<dbReference type="SUPFAM" id="SSF54570">
    <property type="entry name" value="Ribosomal protein S19"/>
    <property type="match status" value="1"/>
</dbReference>
<dbReference type="Gene3D" id="3.30.860.10">
    <property type="entry name" value="30s Ribosomal Protein S19, Chain A"/>
    <property type="match status" value="1"/>
</dbReference>
<protein>
    <submittedName>
        <fullName evidence="5">Uncharacterized protein</fullName>
    </submittedName>
</protein>
<sequence>MGVSLFALRQALNFRSSPPICSVRTTILSQISRTLCSPSSVSSDTRQPSVARLPFVDAFLGKIKNNKTLLANRKIYSRRSTILPEFVDQTVRIYNGKNFVRCKITEGKVGHKRARNKHLPPKPRLILKGRGDSRVRWAKGKQWKEEFGFKKGLVALNHELPYGERPVYLSSPLSTYDKNI</sequence>
<evidence type="ECO:0000313" key="5">
    <source>
        <dbReference type="EMBL" id="KAK8563214.1"/>
    </source>
</evidence>